<evidence type="ECO:0000313" key="4">
    <source>
        <dbReference type="EMBL" id="RIB22470.1"/>
    </source>
</evidence>
<evidence type="ECO:0000256" key="1">
    <source>
        <dbReference type="ARBA" id="ARBA00004245"/>
    </source>
</evidence>
<dbReference type="Proteomes" id="UP000266673">
    <property type="component" value="Unassembled WGS sequence"/>
</dbReference>
<dbReference type="Gene3D" id="3.80.10.10">
    <property type="entry name" value="Ribonuclease Inhibitor"/>
    <property type="match status" value="1"/>
</dbReference>
<evidence type="ECO:0000256" key="2">
    <source>
        <dbReference type="ARBA" id="ARBA00022490"/>
    </source>
</evidence>
<gene>
    <name evidence="4" type="ORF">C2G38_988012</name>
</gene>
<dbReference type="InterPro" id="IPR001611">
    <property type="entry name" value="Leu-rich_rpt"/>
</dbReference>
<organism evidence="4 5">
    <name type="scientific">Gigaspora rosea</name>
    <dbReference type="NCBI Taxonomy" id="44941"/>
    <lineage>
        <taxon>Eukaryota</taxon>
        <taxon>Fungi</taxon>
        <taxon>Fungi incertae sedis</taxon>
        <taxon>Mucoromycota</taxon>
        <taxon>Glomeromycotina</taxon>
        <taxon>Glomeromycetes</taxon>
        <taxon>Diversisporales</taxon>
        <taxon>Gigasporaceae</taxon>
        <taxon>Gigaspora</taxon>
    </lineage>
</organism>
<dbReference type="InterPro" id="IPR052410">
    <property type="entry name" value="DRC5"/>
</dbReference>
<dbReference type="OrthoDB" id="120976at2759"/>
<proteinExistence type="predicted"/>
<dbReference type="EMBL" id="QKWP01000307">
    <property type="protein sequence ID" value="RIB22470.1"/>
    <property type="molecule type" value="Genomic_DNA"/>
</dbReference>
<dbReference type="Pfam" id="PF13516">
    <property type="entry name" value="LRR_6"/>
    <property type="match status" value="3"/>
</dbReference>
<keyword evidence="2" id="KW-0963">Cytoplasm</keyword>
<comment type="subcellular location">
    <subcellularLocation>
        <location evidence="1">Cytoplasm</location>
        <location evidence="1">Cytoskeleton</location>
    </subcellularLocation>
</comment>
<dbReference type="SUPFAM" id="SSF52047">
    <property type="entry name" value="RNI-like"/>
    <property type="match status" value="1"/>
</dbReference>
<protein>
    <submittedName>
        <fullName evidence="4">Uncharacterized protein</fullName>
    </submittedName>
</protein>
<accession>A0A397VJ26</accession>
<dbReference type="PANTHER" id="PTHR24107">
    <property type="entry name" value="YNEIN REGULATORY COMPLEX SUBUNIT 5"/>
    <property type="match status" value="1"/>
</dbReference>
<dbReference type="InterPro" id="IPR032675">
    <property type="entry name" value="LRR_dom_sf"/>
</dbReference>
<evidence type="ECO:0000256" key="3">
    <source>
        <dbReference type="ARBA" id="ARBA00023212"/>
    </source>
</evidence>
<dbReference type="GO" id="GO:0005856">
    <property type="term" value="C:cytoskeleton"/>
    <property type="evidence" value="ECO:0007669"/>
    <property type="project" value="UniProtKB-SubCell"/>
</dbReference>
<dbReference type="SMART" id="SM00368">
    <property type="entry name" value="LRR_RI"/>
    <property type="match status" value="3"/>
</dbReference>
<keyword evidence="5" id="KW-1185">Reference proteome</keyword>
<evidence type="ECO:0000313" key="5">
    <source>
        <dbReference type="Proteomes" id="UP000266673"/>
    </source>
</evidence>
<name>A0A397VJ26_9GLOM</name>
<dbReference type="AlphaFoldDB" id="A0A397VJ26"/>
<comment type="caution">
    <text evidence="4">The sequence shown here is derived from an EMBL/GenBank/DDBJ whole genome shotgun (WGS) entry which is preliminary data.</text>
</comment>
<sequence length="170" mass="18968">MNSNTSLQDKSTLEDLRKEACEYFKQRKFLKALALFEEILKNSQHSPDDQHITSTWDFSSDKCGQENFNELVKVLYRNSALTSLDLSWNKLGSVEGKALADVLCKNSTLTSLNLNNNWIGSEGGKALADALCKNSTLTSLNLCHNNLGSEGRKNISRCTLQELHADYFGS</sequence>
<keyword evidence="3" id="KW-0206">Cytoskeleton</keyword>
<reference evidence="4 5" key="1">
    <citation type="submission" date="2018-06" db="EMBL/GenBank/DDBJ databases">
        <title>Comparative genomics reveals the genomic features of Rhizophagus irregularis, R. cerebriforme, R. diaphanum and Gigaspora rosea, and their symbiotic lifestyle signature.</title>
        <authorList>
            <person name="Morin E."/>
            <person name="San Clemente H."/>
            <person name="Chen E.C.H."/>
            <person name="De La Providencia I."/>
            <person name="Hainaut M."/>
            <person name="Kuo A."/>
            <person name="Kohler A."/>
            <person name="Murat C."/>
            <person name="Tang N."/>
            <person name="Roy S."/>
            <person name="Loubradou J."/>
            <person name="Henrissat B."/>
            <person name="Grigoriev I.V."/>
            <person name="Corradi N."/>
            <person name="Roux C."/>
            <person name="Martin F.M."/>
        </authorList>
    </citation>
    <scope>NUCLEOTIDE SEQUENCE [LARGE SCALE GENOMIC DNA]</scope>
    <source>
        <strain evidence="4 5">DAOM 194757</strain>
    </source>
</reference>